<dbReference type="Proteomes" id="UP000694888">
    <property type="component" value="Unplaced"/>
</dbReference>
<evidence type="ECO:0000256" key="2">
    <source>
        <dbReference type="ARBA" id="ARBA00022490"/>
    </source>
</evidence>
<dbReference type="InterPro" id="IPR001680">
    <property type="entry name" value="WD40_rpt"/>
</dbReference>
<dbReference type="RefSeq" id="XP_035824642.1">
    <property type="nucleotide sequence ID" value="XM_035968749.1"/>
</dbReference>
<sequence length="502" mass="55632">MSHEFSDETLDPVDFKSSWKKERSVNEEGCQTKDIHTESVEIQSYEVFDQEVQTDLDGDKGYYQLSESENQDLADFLHSVEPMVMKCLANNLKSHAFDGVVNQQDAATDAVTCVHTLCNAELKEELQITGLSWNATGSTLAATYGRFDHEDWCTHRSTLCTWNLDRRAVKEDKPDTVIDSPCCLMCLEFHPVNPAWLVGGNFNGEVIVWDLSREDDLVVATSGIGNDAHREPVSKVHWIKSQSSKRREYDIISVSGDGKVLVWKVDLKKGRLKLSYGFVVMSQSLPRSMKVRGVRGDKEVGVTSISFSFDDPDLFVLGSESGCIFKCNLHASGNPAGSHIVSSVPLSSPVTFTYNPHHGPVHSVDCSNFHRNAFLSAGMDQCLRIYNMLQTQPVLTIEPDDGYLFSAKWSPVRPAVLGAVTERGNLLLYDLRGGQMIPSHKLEASPNKAPVYSLQFNHHQKKILATGDGQGYIRVFKLGSSLTSMSGKDLEVLEGMVSTGTE</sequence>
<proteinExistence type="predicted"/>
<dbReference type="GeneID" id="101854315"/>
<evidence type="ECO:0000256" key="3">
    <source>
        <dbReference type="ARBA" id="ARBA00022574"/>
    </source>
</evidence>
<evidence type="ECO:0000256" key="4">
    <source>
        <dbReference type="ARBA" id="ARBA00022737"/>
    </source>
</evidence>
<organism evidence="5 7">
    <name type="scientific">Aplysia californica</name>
    <name type="common">California sea hare</name>
    <dbReference type="NCBI Taxonomy" id="6500"/>
    <lineage>
        <taxon>Eukaryota</taxon>
        <taxon>Metazoa</taxon>
        <taxon>Spiralia</taxon>
        <taxon>Lophotrochozoa</taxon>
        <taxon>Mollusca</taxon>
        <taxon>Gastropoda</taxon>
        <taxon>Heterobranchia</taxon>
        <taxon>Euthyneura</taxon>
        <taxon>Tectipleura</taxon>
        <taxon>Aplysiida</taxon>
        <taxon>Aplysioidea</taxon>
        <taxon>Aplysiidae</taxon>
        <taxon>Aplysia</taxon>
    </lineage>
</organism>
<dbReference type="PANTHER" id="PTHR12442">
    <property type="entry name" value="DYNEIN INTERMEDIATE CHAIN"/>
    <property type="match status" value="1"/>
</dbReference>
<dbReference type="Pfam" id="PF00400">
    <property type="entry name" value="WD40"/>
    <property type="match status" value="1"/>
</dbReference>
<keyword evidence="3" id="KW-0853">WD repeat</keyword>
<dbReference type="InterPro" id="IPR036322">
    <property type="entry name" value="WD40_repeat_dom_sf"/>
</dbReference>
<dbReference type="InterPro" id="IPR050687">
    <property type="entry name" value="Dynein_IC"/>
</dbReference>
<name>A0ABM1VQF0_APLCA</name>
<keyword evidence="4" id="KW-0677">Repeat</keyword>
<gene>
    <name evidence="6 7" type="primary">LOC101854315</name>
</gene>
<comment type="subcellular location">
    <subcellularLocation>
        <location evidence="1">Cytoplasm</location>
    </subcellularLocation>
</comment>
<dbReference type="SUPFAM" id="SSF50978">
    <property type="entry name" value="WD40 repeat-like"/>
    <property type="match status" value="1"/>
</dbReference>
<dbReference type="RefSeq" id="XP_005094365.1">
    <property type="nucleotide sequence ID" value="XM_005094308.3"/>
</dbReference>
<evidence type="ECO:0000256" key="1">
    <source>
        <dbReference type="ARBA" id="ARBA00004496"/>
    </source>
</evidence>
<keyword evidence="5" id="KW-1185">Reference proteome</keyword>
<evidence type="ECO:0000313" key="6">
    <source>
        <dbReference type="RefSeq" id="XP_005094365.1"/>
    </source>
</evidence>
<evidence type="ECO:0000313" key="5">
    <source>
        <dbReference type="Proteomes" id="UP000694888"/>
    </source>
</evidence>
<dbReference type="SMART" id="SM00320">
    <property type="entry name" value="WD40"/>
    <property type="match status" value="6"/>
</dbReference>
<reference evidence="6 7" key="1">
    <citation type="submission" date="2025-05" db="UniProtKB">
        <authorList>
            <consortium name="RefSeq"/>
        </authorList>
    </citation>
    <scope>IDENTIFICATION</scope>
</reference>
<dbReference type="Gene3D" id="2.130.10.10">
    <property type="entry name" value="YVTN repeat-like/Quinoprotein amine dehydrogenase"/>
    <property type="match status" value="2"/>
</dbReference>
<dbReference type="PANTHER" id="PTHR12442:SF26">
    <property type="entry name" value="CYTOPLASMIC DYNEIN 2 INTERMEDIATE CHAIN 2"/>
    <property type="match status" value="1"/>
</dbReference>
<keyword evidence="2" id="KW-0963">Cytoplasm</keyword>
<dbReference type="InterPro" id="IPR015943">
    <property type="entry name" value="WD40/YVTN_repeat-like_dom_sf"/>
</dbReference>
<evidence type="ECO:0000313" key="7">
    <source>
        <dbReference type="RefSeq" id="XP_035824642.1"/>
    </source>
</evidence>
<protein>
    <submittedName>
        <fullName evidence="6 7">WD repeat-containing protein 34</fullName>
    </submittedName>
</protein>
<accession>A0ABM1VQF0</accession>